<accession>A0A9P4NJC9</accession>
<evidence type="ECO:0000256" key="1">
    <source>
        <dbReference type="ARBA" id="ARBA00022603"/>
    </source>
</evidence>
<evidence type="ECO:0000256" key="2">
    <source>
        <dbReference type="ARBA" id="ARBA00022679"/>
    </source>
</evidence>
<dbReference type="AlphaFoldDB" id="A0A9P4NJC9"/>
<dbReference type="PANTHER" id="PTHR43397:SF1">
    <property type="entry name" value="ERGOTHIONEINE BIOSYNTHESIS PROTEIN 1"/>
    <property type="match status" value="1"/>
</dbReference>
<dbReference type="InterPro" id="IPR016187">
    <property type="entry name" value="CTDL_fold"/>
</dbReference>
<keyword evidence="2" id="KW-0808">Transferase</keyword>
<dbReference type="EMBL" id="MU007079">
    <property type="protein sequence ID" value="KAF2423652.1"/>
    <property type="molecule type" value="Genomic_DNA"/>
</dbReference>
<keyword evidence="6" id="KW-1185">Reference proteome</keyword>
<organism evidence="5 6">
    <name type="scientific">Tothia fuscella</name>
    <dbReference type="NCBI Taxonomy" id="1048955"/>
    <lineage>
        <taxon>Eukaryota</taxon>
        <taxon>Fungi</taxon>
        <taxon>Dikarya</taxon>
        <taxon>Ascomycota</taxon>
        <taxon>Pezizomycotina</taxon>
        <taxon>Dothideomycetes</taxon>
        <taxon>Pleosporomycetidae</taxon>
        <taxon>Venturiales</taxon>
        <taxon>Cylindrosympodiaceae</taxon>
        <taxon>Tothia</taxon>
    </lineage>
</organism>
<proteinExistence type="predicted"/>
<dbReference type="InterPro" id="IPR042095">
    <property type="entry name" value="SUMF_sf"/>
</dbReference>
<dbReference type="Pfam" id="PF03781">
    <property type="entry name" value="FGE-sulfatase"/>
    <property type="match status" value="1"/>
</dbReference>
<dbReference type="InterPro" id="IPR005532">
    <property type="entry name" value="SUMF_dom"/>
</dbReference>
<dbReference type="GO" id="GO:0032259">
    <property type="term" value="P:methylation"/>
    <property type="evidence" value="ECO:0007669"/>
    <property type="project" value="UniProtKB-KW"/>
</dbReference>
<evidence type="ECO:0000259" key="3">
    <source>
        <dbReference type="Pfam" id="PF03781"/>
    </source>
</evidence>
<sequence>MKRNITKPTIIDIRCETNEHSILDDIKKGLRPEDGKEKSLPTLLLYDEAGLKLFEDITYLDEYYLTGAEIEVLGKYANSIAERIQPDSIVVELGSGNLRKIQVLLNALEAVQKKVEYFALDLSMDELERTLSQVPSDTFEYVQCYGLHGTYDDGLEWLKSSQYSHKAKTILTMGSSVGNFKRHEAPGFLGSFAAVLNETDTILVGIDGCQDGDKIYHAYNDTHGVTHSFILNGLYHANRLLGYEAFVAKEWKVIGEYDRSAGRHHAFVSPIKDVTIDGVMIPAGERIRIEESYKYSERDVARLWGTAGLVEGAKWSNRTGDYALHMAYKPKFQFAARPDKYAASPVPSATEWASLWVAWDTVTREMIPEDDLLTKPIKLRNACIFYLGHIPTFLAIHLHRATEQGVEGIVEYRKIFERGVDPDVDNPELCHDHSEIPDEWPAVHDVLAFQDRVRAQLLGLYKSQMVESNAALRRAVWLAFEHEAMHLETLLYMLVQSERTQPPKGTIRPDFEAMAAEARAKSIPNEWFNVPTTTLTLGLHDDEKSTETRNYFGWDNEKPARKVSIPAFTAKARPITNREYAKYLDDTGAQTIPASWTQTQDPIHYNGSYGATAIGTDGLTNGHGNGHSSFLQGKSVRTVFGPIPLSIAADWPVMASYDELLGCANWMGGRIPTLEEVRSIYEYADQVKSKELENESGRRIPAVNSHLINDGVEETPPPSGSVNGFSSSAAGPSPNELFANLEDANVGFKHWHPTPVVQNGSKLSGQGEFGGVWEWTSSVLQKHEGFEPMTLYPQYTADFLDGKHNVTLGGSWATHPRIAGRKTFVNWYQRNYPYVWAGARLVRDN</sequence>
<feature type="domain" description="Sulfatase-modifying factor enzyme-like" evidence="3">
    <location>
        <begin position="552"/>
        <end position="843"/>
    </location>
</feature>
<gene>
    <name evidence="5" type="ORF">EJ08DRAFT_595743</name>
</gene>
<dbReference type="Proteomes" id="UP000800235">
    <property type="component" value="Unassembled WGS sequence"/>
</dbReference>
<dbReference type="SUPFAM" id="SSF56436">
    <property type="entry name" value="C-type lectin-like"/>
    <property type="match status" value="1"/>
</dbReference>
<evidence type="ECO:0000313" key="5">
    <source>
        <dbReference type="EMBL" id="KAF2423652.1"/>
    </source>
</evidence>
<dbReference type="InterPro" id="IPR029063">
    <property type="entry name" value="SAM-dependent_MTases_sf"/>
</dbReference>
<dbReference type="PANTHER" id="PTHR43397">
    <property type="entry name" value="ERGOTHIONEINE BIOSYNTHESIS PROTEIN 1"/>
    <property type="match status" value="1"/>
</dbReference>
<dbReference type="NCBIfam" id="TIGR03439">
    <property type="entry name" value="methyl_EasF"/>
    <property type="match status" value="1"/>
</dbReference>
<dbReference type="InterPro" id="IPR017805">
    <property type="entry name" value="SAM_MeTrfase_EasF-type_put"/>
</dbReference>
<evidence type="ECO:0000313" key="6">
    <source>
        <dbReference type="Proteomes" id="UP000800235"/>
    </source>
</evidence>
<dbReference type="Gene3D" id="3.40.50.150">
    <property type="entry name" value="Vaccinia Virus protein VP39"/>
    <property type="match status" value="1"/>
</dbReference>
<comment type="caution">
    <text evidence="5">The sequence shown here is derived from an EMBL/GenBank/DDBJ whole genome shotgun (WGS) entry which is preliminary data.</text>
</comment>
<keyword evidence="1" id="KW-0489">Methyltransferase</keyword>
<dbReference type="InterPro" id="IPR019257">
    <property type="entry name" value="MeTrfase_dom"/>
</dbReference>
<dbReference type="OrthoDB" id="659at2759"/>
<dbReference type="GO" id="GO:0008168">
    <property type="term" value="F:methyltransferase activity"/>
    <property type="evidence" value="ECO:0007669"/>
    <property type="project" value="UniProtKB-KW"/>
</dbReference>
<dbReference type="InterPro" id="IPR051128">
    <property type="entry name" value="EgtD_Methyltrsf_superfamily"/>
</dbReference>
<name>A0A9P4NJC9_9PEZI</name>
<dbReference type="Gene3D" id="3.90.1580.10">
    <property type="entry name" value="paralog of FGE (formylglycine-generating enzyme)"/>
    <property type="match status" value="1"/>
</dbReference>
<protein>
    <submittedName>
        <fullName evidence="5">Uncharacterized protein</fullName>
    </submittedName>
</protein>
<feature type="domain" description="Histidine-specific methyltransferase SAM-dependent" evidence="4">
    <location>
        <begin position="24"/>
        <end position="327"/>
    </location>
</feature>
<dbReference type="Pfam" id="PF10017">
    <property type="entry name" value="Methyltransf_33"/>
    <property type="match status" value="1"/>
</dbReference>
<reference evidence="5" key="1">
    <citation type="journal article" date="2020" name="Stud. Mycol.">
        <title>101 Dothideomycetes genomes: a test case for predicting lifestyles and emergence of pathogens.</title>
        <authorList>
            <person name="Haridas S."/>
            <person name="Albert R."/>
            <person name="Binder M."/>
            <person name="Bloem J."/>
            <person name="Labutti K."/>
            <person name="Salamov A."/>
            <person name="Andreopoulos B."/>
            <person name="Baker S."/>
            <person name="Barry K."/>
            <person name="Bills G."/>
            <person name="Bluhm B."/>
            <person name="Cannon C."/>
            <person name="Castanera R."/>
            <person name="Culley D."/>
            <person name="Daum C."/>
            <person name="Ezra D."/>
            <person name="Gonzalez J."/>
            <person name="Henrissat B."/>
            <person name="Kuo A."/>
            <person name="Liang C."/>
            <person name="Lipzen A."/>
            <person name="Lutzoni F."/>
            <person name="Magnuson J."/>
            <person name="Mondo S."/>
            <person name="Nolan M."/>
            <person name="Ohm R."/>
            <person name="Pangilinan J."/>
            <person name="Park H.-J."/>
            <person name="Ramirez L."/>
            <person name="Alfaro M."/>
            <person name="Sun H."/>
            <person name="Tritt A."/>
            <person name="Yoshinaga Y."/>
            <person name="Zwiers L.-H."/>
            <person name="Turgeon B."/>
            <person name="Goodwin S."/>
            <person name="Spatafora J."/>
            <person name="Crous P."/>
            <person name="Grigoriev I."/>
        </authorList>
    </citation>
    <scope>NUCLEOTIDE SEQUENCE</scope>
    <source>
        <strain evidence="5">CBS 130266</strain>
    </source>
</reference>
<evidence type="ECO:0000259" key="4">
    <source>
        <dbReference type="Pfam" id="PF10017"/>
    </source>
</evidence>